<dbReference type="CDD" id="cd04184">
    <property type="entry name" value="GT2_RfbC_Mx_like"/>
    <property type="match status" value="1"/>
</dbReference>
<evidence type="ECO:0000313" key="3">
    <source>
        <dbReference type="Proteomes" id="UP001060895"/>
    </source>
</evidence>
<evidence type="ECO:0000313" key="2">
    <source>
        <dbReference type="EMBL" id="GBQ23665.1"/>
    </source>
</evidence>
<keyword evidence="3" id="KW-1185">Reference proteome</keyword>
<organism evidence="2 3">
    <name type="scientific">Gluconacetobacter sacchari DSM 12717</name>
    <dbReference type="NCBI Taxonomy" id="1307940"/>
    <lineage>
        <taxon>Bacteria</taxon>
        <taxon>Pseudomonadati</taxon>
        <taxon>Pseudomonadota</taxon>
        <taxon>Alphaproteobacteria</taxon>
        <taxon>Acetobacterales</taxon>
        <taxon>Acetobacteraceae</taxon>
        <taxon>Gluconacetobacter</taxon>
    </lineage>
</organism>
<dbReference type="EMBL" id="BAQP01000081">
    <property type="protein sequence ID" value="GBQ23665.1"/>
    <property type="molecule type" value="Genomic_DNA"/>
</dbReference>
<comment type="caution">
    <text evidence="2">The sequence shown here is derived from an EMBL/GenBank/DDBJ whole genome shotgun (WGS) entry which is preliminary data.</text>
</comment>
<dbReference type="InterPro" id="IPR029044">
    <property type="entry name" value="Nucleotide-diphossugar_trans"/>
</dbReference>
<dbReference type="CDD" id="cd04186">
    <property type="entry name" value="GT_2_like_c"/>
    <property type="match status" value="1"/>
</dbReference>
<feature type="domain" description="Glycosyltransferase 2-like" evidence="1">
    <location>
        <begin position="668"/>
        <end position="850"/>
    </location>
</feature>
<dbReference type="PANTHER" id="PTHR43179">
    <property type="entry name" value="RHAMNOSYLTRANSFERASE WBBL"/>
    <property type="match status" value="1"/>
</dbReference>
<feature type="domain" description="Glycosyltransferase 2-like" evidence="1">
    <location>
        <begin position="414"/>
        <end position="528"/>
    </location>
</feature>
<dbReference type="InterPro" id="IPR001173">
    <property type="entry name" value="Glyco_trans_2-like"/>
</dbReference>
<dbReference type="Proteomes" id="UP001060895">
    <property type="component" value="Unassembled WGS sequence"/>
</dbReference>
<dbReference type="RefSeq" id="WP_246387338.1">
    <property type="nucleotide sequence ID" value="NZ_BAQP01000081.1"/>
</dbReference>
<dbReference type="SUPFAM" id="SSF53448">
    <property type="entry name" value="Nucleotide-diphospho-sugar transferases"/>
    <property type="match status" value="2"/>
</dbReference>
<dbReference type="Pfam" id="PF00535">
    <property type="entry name" value="Glycos_transf_2"/>
    <property type="match status" value="2"/>
</dbReference>
<proteinExistence type="predicted"/>
<dbReference type="PANTHER" id="PTHR43179:SF7">
    <property type="entry name" value="RHAMNOSYLTRANSFERASE WBBL"/>
    <property type="match status" value="1"/>
</dbReference>
<sequence>MEFSIHVETGTPGMALGFPAAALRACAGDEVGLLLDGAYRGRVRLRRKRGRVFVSLPTYTLARELDLLDPENGRSILGKSCFILPCYAFGIGTVTFADRAVVGGFSVSGLDDQVQVDCLENGHVLMRGFARRVVDARYRFSLPFPRMLTQDRPAACMFRIAGLPLDGPPLLVTMTMLGVRGHVDPSRAGEVAGWVCDLNAPERRVAVDLVRDGVVVQTVMADRPRADLLAAGIGDGQGGFSFTLPRDGSFSEPTEISVVLSGTALNLVNSPLAVSAPPAVRGVFDRLHGMSAHGWALNLTDPKRPVEVEAVCGERVLARATANLFRGDLLEAGLNDGFCAYKIDLGEQMLDLLGQEIVVRVAGRPGMVLEGAPRIATQNPNLLRYLKPGRGLDPSVLPRLRRALDRRVGALVLSIIMPVHDTPQEWLVRAVESVLAQWCGHWELICVDDRSTAPHVAAVLGAFARRDRRIRVLASQANGGIARATNLGLRAACGDYVTFLDHDDCLEPDAVYHLLKAARDSDADFIYSDEATTDENIDSIAEIKARPAFSYDYYLSHPYFVHMLCIRRRIAYEIGGWDEGMAISADVDFVLRALGRVETIAHVPRVLYRWRTHGGSAGHSRQDAVMQATRGAIQRHLDRHHPGATVSDGAGFNQFRVDWPAARGRILIVIPTKNKADLVRAAIESIERTARGEDYRIVVVDHESTDPEAIGYFASLGGRHVVMPYRGDFNYSRINNQAVRKYGGDAEFVLFLNNDVEATSAGWLDRMRRLANRPEVGVVGALLLYPDRRVQHAGVILGFNGSADHAFKFGDVYGPGDARVLGYNCSLTSVRDFSAVTAACMMMRRAVFEQVGGFDESFKIGFNDTDLCLRVREAGFKVLYDGHTVLYHYESATRSVTKQVMHPEDTRRMLERHAGILRDGDPFYNPNLSVTVQDHVLRDDDGCGRGAVRVVGPTKQLWRNPAIEGRVIP</sequence>
<protein>
    <submittedName>
        <fullName evidence="2">Glycosyltransferase</fullName>
    </submittedName>
</protein>
<name>A0ABQ0P601_9PROT</name>
<reference evidence="2" key="1">
    <citation type="submission" date="2013-04" db="EMBL/GenBank/DDBJ databases">
        <title>The genome sequencing project of 58 acetic acid bacteria.</title>
        <authorList>
            <person name="Okamoto-Kainuma A."/>
            <person name="Ishikawa M."/>
            <person name="Umino S."/>
            <person name="Koizumi Y."/>
            <person name="Shiwa Y."/>
            <person name="Yoshikawa H."/>
            <person name="Matsutani M."/>
            <person name="Matsushita K."/>
        </authorList>
    </citation>
    <scope>NUCLEOTIDE SEQUENCE</scope>
    <source>
        <strain evidence="2">DSM 12717</strain>
    </source>
</reference>
<gene>
    <name evidence="2" type="ORF">AA12717_1558</name>
</gene>
<dbReference type="Gene3D" id="3.90.550.10">
    <property type="entry name" value="Spore Coat Polysaccharide Biosynthesis Protein SpsA, Chain A"/>
    <property type="match status" value="2"/>
</dbReference>
<evidence type="ECO:0000259" key="1">
    <source>
        <dbReference type="Pfam" id="PF00535"/>
    </source>
</evidence>
<accession>A0ABQ0P601</accession>